<protein>
    <submittedName>
        <fullName evidence="1">YopX protein</fullName>
    </submittedName>
</protein>
<organism evidence="1">
    <name type="scientific">Siphoviridae sp. ct1yA16</name>
    <dbReference type="NCBI Taxonomy" id="2827767"/>
    <lineage>
        <taxon>Viruses</taxon>
        <taxon>Duplodnaviria</taxon>
        <taxon>Heunggongvirae</taxon>
        <taxon>Uroviricota</taxon>
        <taxon>Caudoviricetes</taxon>
    </lineage>
</organism>
<evidence type="ECO:0000313" key="1">
    <source>
        <dbReference type="EMBL" id="DAF61738.1"/>
    </source>
</evidence>
<accession>A0A8S5TG46</accession>
<dbReference type="EMBL" id="BK032816">
    <property type="protein sequence ID" value="DAF61738.1"/>
    <property type="molecule type" value="Genomic_DNA"/>
</dbReference>
<reference evidence="1" key="1">
    <citation type="journal article" date="2021" name="Proc. Natl. Acad. Sci. U.S.A.">
        <title>A Catalog of Tens of Thousands of Viruses from Human Metagenomes Reveals Hidden Associations with Chronic Diseases.</title>
        <authorList>
            <person name="Tisza M.J."/>
            <person name="Buck C.B."/>
        </authorList>
    </citation>
    <scope>NUCLEOTIDE SEQUENCE</scope>
    <source>
        <strain evidence="1">Ct1yA16</strain>
    </source>
</reference>
<proteinExistence type="predicted"/>
<sequence>MGLDIHIKGLKREDTYHGGYVRFGSYRMEVAFIYDNPELLGEK</sequence>
<name>A0A8S5TG46_9CAUD</name>